<evidence type="ECO:0000313" key="8">
    <source>
        <dbReference type="EMBL" id="EKU95553.1"/>
    </source>
</evidence>
<feature type="transmembrane region" description="Helical" evidence="6">
    <location>
        <begin position="229"/>
        <end position="254"/>
    </location>
</feature>
<feature type="transmembrane region" description="Helical" evidence="6">
    <location>
        <begin position="266"/>
        <end position="289"/>
    </location>
</feature>
<dbReference type="eggNOG" id="COG2271">
    <property type="taxonomic scope" value="Bacteria"/>
</dbReference>
<dbReference type="InterPro" id="IPR050327">
    <property type="entry name" value="Proton-linked_MCT"/>
</dbReference>
<evidence type="ECO:0000259" key="7">
    <source>
        <dbReference type="PROSITE" id="PS50850"/>
    </source>
</evidence>
<name>K9EFX5_9ACTO</name>
<evidence type="ECO:0000256" key="3">
    <source>
        <dbReference type="ARBA" id="ARBA00022989"/>
    </source>
</evidence>
<feature type="transmembrane region" description="Helical" evidence="6">
    <location>
        <begin position="81"/>
        <end position="99"/>
    </location>
</feature>
<dbReference type="Proteomes" id="UP000009888">
    <property type="component" value="Unassembled WGS sequence"/>
</dbReference>
<protein>
    <recommendedName>
        <fullName evidence="7">Major facilitator superfamily (MFS) profile domain-containing protein</fullName>
    </recommendedName>
</protein>
<evidence type="ECO:0000256" key="5">
    <source>
        <dbReference type="SAM" id="MobiDB-lite"/>
    </source>
</evidence>
<keyword evidence="9" id="KW-1185">Reference proteome</keyword>
<dbReference type="PANTHER" id="PTHR11360">
    <property type="entry name" value="MONOCARBOXYLATE TRANSPORTER"/>
    <property type="match status" value="1"/>
</dbReference>
<gene>
    <name evidence="8" type="ORF">HMPREF9233_00340</name>
</gene>
<comment type="subcellular location">
    <subcellularLocation>
        <location evidence="1">Cell membrane</location>
        <topology evidence="1">Multi-pass membrane protein</topology>
    </subcellularLocation>
</comment>
<dbReference type="AlphaFoldDB" id="K9EFX5"/>
<keyword evidence="4 6" id="KW-0472">Membrane</keyword>
<proteinExistence type="predicted"/>
<dbReference type="InterPro" id="IPR020846">
    <property type="entry name" value="MFS_dom"/>
</dbReference>
<feature type="transmembrane region" description="Helical" evidence="6">
    <location>
        <begin position="355"/>
        <end position="375"/>
    </location>
</feature>
<feature type="transmembrane region" description="Helical" evidence="6">
    <location>
        <begin position="53"/>
        <end position="69"/>
    </location>
</feature>
<dbReference type="PATRIC" id="fig|883066.3.peg.353"/>
<keyword evidence="3 6" id="KW-1133">Transmembrane helix</keyword>
<dbReference type="EMBL" id="AGWL01000002">
    <property type="protein sequence ID" value="EKU95553.1"/>
    <property type="molecule type" value="Genomic_DNA"/>
</dbReference>
<feature type="compositionally biased region" description="Basic and acidic residues" evidence="5">
    <location>
        <begin position="479"/>
        <end position="506"/>
    </location>
</feature>
<feature type="transmembrane region" description="Helical" evidence="6">
    <location>
        <begin position="169"/>
        <end position="189"/>
    </location>
</feature>
<keyword evidence="2 6" id="KW-0812">Transmembrane</keyword>
<dbReference type="PANTHER" id="PTHR11360:SF317">
    <property type="entry name" value="MAJOR FACILITATOR SUPERFAMILY (MFS) PROFILE DOMAIN-CONTAINING PROTEIN-RELATED"/>
    <property type="match status" value="1"/>
</dbReference>
<dbReference type="InterPro" id="IPR011701">
    <property type="entry name" value="MFS"/>
</dbReference>
<feature type="transmembrane region" description="Helical" evidence="6">
    <location>
        <begin position="21"/>
        <end position="41"/>
    </location>
</feature>
<dbReference type="SUPFAM" id="SSF103473">
    <property type="entry name" value="MFS general substrate transporter"/>
    <property type="match status" value="1"/>
</dbReference>
<dbReference type="HOGENOM" id="CLU_001265_59_7_11"/>
<dbReference type="PROSITE" id="PS50850">
    <property type="entry name" value="MFS"/>
    <property type="match status" value="1"/>
</dbReference>
<dbReference type="RefSeq" id="WP_007000558.1">
    <property type="nucleotide sequence ID" value="NZ_JH992955.1"/>
</dbReference>
<evidence type="ECO:0000256" key="6">
    <source>
        <dbReference type="SAM" id="Phobius"/>
    </source>
</evidence>
<evidence type="ECO:0000256" key="4">
    <source>
        <dbReference type="ARBA" id="ARBA00023136"/>
    </source>
</evidence>
<dbReference type="STRING" id="202789.GCA_001457435_01798"/>
<accession>K9EFX5</accession>
<dbReference type="Gene3D" id="1.20.1250.20">
    <property type="entry name" value="MFS general substrate transporter like domains"/>
    <property type="match status" value="2"/>
</dbReference>
<evidence type="ECO:0000256" key="1">
    <source>
        <dbReference type="ARBA" id="ARBA00004651"/>
    </source>
</evidence>
<sequence>MTTLFTSFNRVGRSGIVTGTCFVIFCLSAVGVMSVVIPALAEARGWSMGQLAWIYPVFQTMQVLTGLFAGSLSDRIGPRRVILTGGFIYGLAWILTGFASSVPMLYFTFCVMGGIGNGFAYSPALSTAQRWCPDRRGAVSGLLVAVANVATALASILAASLLIPTVGAGATFQILGLVFLLFTCTGALLTRNPEPGWMPAGYQPPEGKSSAAGVYGDLTPKQMLKTRRFYFLFVIYACASTAGAMMIGSSSLIARTQLFADPSSPAAIAAGGLVVSITTIAGACGSFLGGALFDRIGGHRCLVLIFGATMCALIGLSLAPTLGLYLGAIVVLGCANGSLGAMYTPFTGRTFGTTYLGSNWALMYWGYAVATWVSAPLSTALYDPSAGRWAYQGTFYGAALISLVGFVLTLYLMMAQRLYNAARRVVSILRVETWTKEQADDDAPTLRAGLRRAGSKILEAGEKVRDAGDKLLDVAMPHRNETEEERTLRKQRIAERKAERSDRTNRYMETLRPPLSLEAQEKLGKINRFRDLMRDIDARTQAHAEAGDRGADWHDSALDSDSLTSRSWGEEEWTLGDFQDGIWRESSWYRDLLVGQDA</sequence>
<comment type="caution">
    <text evidence="8">The sequence shown here is derived from an EMBL/GenBank/DDBJ whole genome shotgun (WGS) entry which is preliminary data.</text>
</comment>
<feature type="transmembrane region" description="Helical" evidence="6">
    <location>
        <begin position="301"/>
        <end position="318"/>
    </location>
</feature>
<dbReference type="Pfam" id="PF07690">
    <property type="entry name" value="MFS_1"/>
    <property type="match status" value="1"/>
</dbReference>
<dbReference type="GO" id="GO:0005886">
    <property type="term" value="C:plasma membrane"/>
    <property type="evidence" value="ECO:0007669"/>
    <property type="project" value="UniProtKB-SubCell"/>
</dbReference>
<feature type="compositionally biased region" description="Basic and acidic residues" evidence="5">
    <location>
        <begin position="541"/>
        <end position="557"/>
    </location>
</feature>
<feature type="transmembrane region" description="Helical" evidence="6">
    <location>
        <begin position="137"/>
        <end position="163"/>
    </location>
</feature>
<dbReference type="GO" id="GO:0022857">
    <property type="term" value="F:transmembrane transporter activity"/>
    <property type="evidence" value="ECO:0007669"/>
    <property type="project" value="InterPro"/>
</dbReference>
<dbReference type="InterPro" id="IPR036259">
    <property type="entry name" value="MFS_trans_sf"/>
</dbReference>
<feature type="transmembrane region" description="Helical" evidence="6">
    <location>
        <begin position="395"/>
        <end position="414"/>
    </location>
</feature>
<evidence type="ECO:0000256" key="2">
    <source>
        <dbReference type="ARBA" id="ARBA00022692"/>
    </source>
</evidence>
<feature type="domain" description="Major facilitator superfamily (MFS) profile" evidence="7">
    <location>
        <begin position="1"/>
        <end position="417"/>
    </location>
</feature>
<feature type="region of interest" description="Disordered" evidence="5">
    <location>
        <begin position="541"/>
        <end position="562"/>
    </location>
</feature>
<evidence type="ECO:0000313" key="9">
    <source>
        <dbReference type="Proteomes" id="UP000009888"/>
    </source>
</evidence>
<feature type="region of interest" description="Disordered" evidence="5">
    <location>
        <begin position="479"/>
        <end position="507"/>
    </location>
</feature>
<feature type="transmembrane region" description="Helical" evidence="6">
    <location>
        <begin position="105"/>
        <end position="125"/>
    </location>
</feature>
<organism evidence="8 9">
    <name type="scientific">Actinobaculum massiliense ACS-171-V-Col2</name>
    <dbReference type="NCBI Taxonomy" id="883066"/>
    <lineage>
        <taxon>Bacteria</taxon>
        <taxon>Bacillati</taxon>
        <taxon>Actinomycetota</taxon>
        <taxon>Actinomycetes</taxon>
        <taxon>Actinomycetales</taxon>
        <taxon>Actinomycetaceae</taxon>
        <taxon>Actinobaculum</taxon>
    </lineage>
</organism>
<feature type="transmembrane region" description="Helical" evidence="6">
    <location>
        <begin position="324"/>
        <end position="343"/>
    </location>
</feature>
<dbReference type="CDD" id="cd17353">
    <property type="entry name" value="MFS_OFA_like"/>
    <property type="match status" value="1"/>
</dbReference>
<reference evidence="8 9" key="1">
    <citation type="submission" date="2012-09" db="EMBL/GenBank/DDBJ databases">
        <title>The Genome Sequence of Actinobaculum massiliae ACS-171-V-COL2.</title>
        <authorList>
            <consortium name="The Broad Institute Genome Sequencing Platform"/>
            <person name="Earl A."/>
            <person name="Ward D."/>
            <person name="Feldgarden M."/>
            <person name="Gevers D."/>
            <person name="Saerens B."/>
            <person name="Vaneechoutte M."/>
            <person name="Walker B."/>
            <person name="Young S.K."/>
            <person name="Zeng Q."/>
            <person name="Gargeya S."/>
            <person name="Fitzgerald M."/>
            <person name="Haas B."/>
            <person name="Abouelleil A."/>
            <person name="Alvarado L."/>
            <person name="Arachchi H.M."/>
            <person name="Berlin A."/>
            <person name="Chapman S.B."/>
            <person name="Goldberg J."/>
            <person name="Griggs A."/>
            <person name="Gujja S."/>
            <person name="Hansen M."/>
            <person name="Howarth C."/>
            <person name="Imamovic A."/>
            <person name="Larimer J."/>
            <person name="McCowen C."/>
            <person name="Montmayeur A."/>
            <person name="Murphy C."/>
            <person name="Neiman D."/>
            <person name="Pearson M."/>
            <person name="Priest M."/>
            <person name="Roberts A."/>
            <person name="Saif S."/>
            <person name="Shea T."/>
            <person name="Sisk P."/>
            <person name="Sykes S."/>
            <person name="Wortman J."/>
            <person name="Nusbaum C."/>
            <person name="Birren B."/>
        </authorList>
    </citation>
    <scope>NUCLEOTIDE SEQUENCE [LARGE SCALE GENOMIC DNA]</scope>
    <source>
        <strain evidence="9">ACS-171-V-Col2</strain>
    </source>
</reference>